<feature type="transmembrane region" description="Helical" evidence="6">
    <location>
        <begin position="66"/>
        <end position="84"/>
    </location>
</feature>
<dbReference type="KEGG" id="ifn:GM661_05310"/>
<evidence type="ECO:0000256" key="6">
    <source>
        <dbReference type="SAM" id="Phobius"/>
    </source>
</evidence>
<keyword evidence="3 6" id="KW-0812">Transmembrane</keyword>
<evidence type="ECO:0000313" key="7">
    <source>
        <dbReference type="EMBL" id="QTL97441.1"/>
    </source>
</evidence>
<proteinExistence type="predicted"/>
<feature type="transmembrane region" description="Helical" evidence="6">
    <location>
        <begin position="105"/>
        <end position="128"/>
    </location>
</feature>
<dbReference type="InterPro" id="IPR001123">
    <property type="entry name" value="LeuE-type"/>
</dbReference>
<dbReference type="GO" id="GO:0033228">
    <property type="term" value="P:cysteine export across plasma membrane"/>
    <property type="evidence" value="ECO:0007669"/>
    <property type="project" value="TreeGrafter"/>
</dbReference>
<name>A0A8A7K7M5_9FIRM</name>
<dbReference type="RefSeq" id="WP_230869069.1">
    <property type="nucleotide sequence ID" value="NZ_CP046640.1"/>
</dbReference>
<organism evidence="7 8">
    <name type="scientific">Iocasia fonsfrigidae</name>
    <dbReference type="NCBI Taxonomy" id="2682810"/>
    <lineage>
        <taxon>Bacteria</taxon>
        <taxon>Bacillati</taxon>
        <taxon>Bacillota</taxon>
        <taxon>Clostridia</taxon>
        <taxon>Halanaerobiales</taxon>
        <taxon>Halanaerobiaceae</taxon>
        <taxon>Iocasia</taxon>
    </lineage>
</organism>
<feature type="transmembrane region" description="Helical" evidence="6">
    <location>
        <begin position="6"/>
        <end position="27"/>
    </location>
</feature>
<sequence length="195" mass="21942">MVSMFLYVLGVMYSPGPVNLLGINIGLNDRINKSIGFFMGVGLSMFIYCFLFGIGGEKVIKEDYLIYFSIAGSIYILYLAFKLWTHNNKVEGDSKEAILGFENGFVIQVFNPKAILATLPIATVYFPSNNIKGFNIFIISFIIGVLAFFAPFTYSLIGKFLSSFIKKRVFFSVFNKVMSVILLLVAVSILWEYVF</sequence>
<dbReference type="PANTHER" id="PTHR30086:SF20">
    <property type="entry name" value="ARGININE EXPORTER PROTEIN ARGO-RELATED"/>
    <property type="match status" value="1"/>
</dbReference>
<accession>A0A8A7K7M5</accession>
<dbReference type="Proteomes" id="UP000665020">
    <property type="component" value="Chromosome"/>
</dbReference>
<feature type="transmembrane region" description="Helical" evidence="6">
    <location>
        <begin position="34"/>
        <end position="54"/>
    </location>
</feature>
<dbReference type="PANTHER" id="PTHR30086">
    <property type="entry name" value="ARGININE EXPORTER PROTEIN ARGO"/>
    <property type="match status" value="1"/>
</dbReference>
<evidence type="ECO:0000256" key="3">
    <source>
        <dbReference type="ARBA" id="ARBA00022692"/>
    </source>
</evidence>
<keyword evidence="8" id="KW-1185">Reference proteome</keyword>
<dbReference type="GO" id="GO:0015171">
    <property type="term" value="F:amino acid transmembrane transporter activity"/>
    <property type="evidence" value="ECO:0007669"/>
    <property type="project" value="TreeGrafter"/>
</dbReference>
<evidence type="ECO:0000256" key="2">
    <source>
        <dbReference type="ARBA" id="ARBA00022475"/>
    </source>
</evidence>
<keyword evidence="4 6" id="KW-1133">Transmembrane helix</keyword>
<gene>
    <name evidence="7" type="ORF">GM661_05310</name>
</gene>
<protein>
    <submittedName>
        <fullName evidence="7">LysE family transporter</fullName>
    </submittedName>
</protein>
<dbReference type="EMBL" id="CP046640">
    <property type="protein sequence ID" value="QTL97441.1"/>
    <property type="molecule type" value="Genomic_DNA"/>
</dbReference>
<evidence type="ECO:0000256" key="1">
    <source>
        <dbReference type="ARBA" id="ARBA00004651"/>
    </source>
</evidence>
<comment type="subcellular location">
    <subcellularLocation>
        <location evidence="1">Cell membrane</location>
        <topology evidence="1">Multi-pass membrane protein</topology>
    </subcellularLocation>
</comment>
<keyword evidence="2" id="KW-1003">Cell membrane</keyword>
<reference evidence="7" key="1">
    <citation type="submission" date="2019-12" db="EMBL/GenBank/DDBJ databases">
        <authorList>
            <person name="zhang j."/>
            <person name="sun C.M."/>
        </authorList>
    </citation>
    <scope>NUCLEOTIDE SEQUENCE</scope>
    <source>
        <strain evidence="7">NS-1</strain>
    </source>
</reference>
<evidence type="ECO:0000256" key="5">
    <source>
        <dbReference type="ARBA" id="ARBA00023136"/>
    </source>
</evidence>
<dbReference type="GO" id="GO:0005886">
    <property type="term" value="C:plasma membrane"/>
    <property type="evidence" value="ECO:0007669"/>
    <property type="project" value="UniProtKB-SubCell"/>
</dbReference>
<feature type="transmembrane region" description="Helical" evidence="6">
    <location>
        <begin position="169"/>
        <end position="191"/>
    </location>
</feature>
<dbReference type="AlphaFoldDB" id="A0A8A7K7M5"/>
<dbReference type="Pfam" id="PF01810">
    <property type="entry name" value="LysE"/>
    <property type="match status" value="1"/>
</dbReference>
<feature type="transmembrane region" description="Helical" evidence="6">
    <location>
        <begin position="134"/>
        <end position="157"/>
    </location>
</feature>
<keyword evidence="5 6" id="KW-0472">Membrane</keyword>
<evidence type="ECO:0000313" key="8">
    <source>
        <dbReference type="Proteomes" id="UP000665020"/>
    </source>
</evidence>
<evidence type="ECO:0000256" key="4">
    <source>
        <dbReference type="ARBA" id="ARBA00022989"/>
    </source>
</evidence>